<comment type="similarity">
    <text evidence="2">Belongs to the fimbrial protein family.</text>
</comment>
<dbReference type="PANTHER" id="PTHR33420">
    <property type="entry name" value="FIMBRIAL SUBUNIT ELFA-RELATED"/>
    <property type="match status" value="1"/>
</dbReference>
<name>A0A140NKT8_PROSM</name>
<dbReference type="InterPro" id="IPR000259">
    <property type="entry name" value="Adhesion_dom_fimbrial"/>
</dbReference>
<keyword evidence="4" id="KW-0281">Fimbrium</keyword>
<dbReference type="InterPro" id="IPR036937">
    <property type="entry name" value="Adhesion_dom_fimbrial_sf"/>
</dbReference>
<evidence type="ECO:0000256" key="2">
    <source>
        <dbReference type="ARBA" id="ARBA00006671"/>
    </source>
</evidence>
<proteinExistence type="inferred from homology"/>
<dbReference type="Pfam" id="PF00419">
    <property type="entry name" value="Fimbrial"/>
    <property type="match status" value="1"/>
</dbReference>
<dbReference type="SUPFAM" id="SSF49401">
    <property type="entry name" value="Bacterial adhesins"/>
    <property type="match status" value="1"/>
</dbReference>
<evidence type="ECO:0000256" key="4">
    <source>
        <dbReference type="ARBA" id="ARBA00023263"/>
    </source>
</evidence>
<dbReference type="EMBL" id="CP003488">
    <property type="protein sequence ID" value="AFH93270.1"/>
    <property type="molecule type" value="Genomic_DNA"/>
</dbReference>
<evidence type="ECO:0000256" key="1">
    <source>
        <dbReference type="ARBA" id="ARBA00004561"/>
    </source>
</evidence>
<evidence type="ECO:0000313" key="8">
    <source>
        <dbReference type="Proteomes" id="UP000005012"/>
    </source>
</evidence>
<reference evidence="7 8" key="1">
    <citation type="journal article" date="2012" name="J. Bacteriol.">
        <title>Complete Genome Sequence of Providencia stuartii Clinical Isolate MRSN 2154.</title>
        <authorList>
            <person name="Clifford R.J."/>
            <person name="Hang J."/>
            <person name="Riley M.C."/>
            <person name="Onmus-Leone F."/>
            <person name="Kuschner R.A."/>
            <person name="Lesho E.P."/>
            <person name="Waterman P.E."/>
        </authorList>
    </citation>
    <scope>NUCLEOTIDE SEQUENCE [LARGE SCALE GENOMIC DNA]</scope>
    <source>
        <strain evidence="7 8">MRSN 2154</strain>
    </source>
</reference>
<comment type="subcellular location">
    <subcellularLocation>
        <location evidence="1">Fimbrium</location>
    </subcellularLocation>
</comment>
<gene>
    <name evidence="7" type="ordered locus">S70_06995</name>
</gene>
<accession>A0A140NKT8</accession>
<evidence type="ECO:0000313" key="7">
    <source>
        <dbReference type="EMBL" id="AFH93270.1"/>
    </source>
</evidence>
<dbReference type="GO" id="GO:0009289">
    <property type="term" value="C:pilus"/>
    <property type="evidence" value="ECO:0007669"/>
    <property type="project" value="UniProtKB-SubCell"/>
</dbReference>
<evidence type="ECO:0000256" key="3">
    <source>
        <dbReference type="ARBA" id="ARBA00022729"/>
    </source>
</evidence>
<dbReference type="InterPro" id="IPR008966">
    <property type="entry name" value="Adhesion_dom_sf"/>
</dbReference>
<organism evidence="7 8">
    <name type="scientific">Providencia stuartii (strain MRSN 2154)</name>
    <dbReference type="NCBI Taxonomy" id="1157951"/>
    <lineage>
        <taxon>Bacteria</taxon>
        <taxon>Pseudomonadati</taxon>
        <taxon>Pseudomonadota</taxon>
        <taxon>Gammaproteobacteria</taxon>
        <taxon>Enterobacterales</taxon>
        <taxon>Morganellaceae</taxon>
        <taxon>Providencia</taxon>
    </lineage>
</organism>
<keyword evidence="3 5" id="KW-0732">Signal</keyword>
<dbReference type="HOGENOM" id="CLU_088965_2_1_6"/>
<evidence type="ECO:0000256" key="5">
    <source>
        <dbReference type="SAM" id="SignalP"/>
    </source>
</evidence>
<evidence type="ECO:0000259" key="6">
    <source>
        <dbReference type="Pfam" id="PF00419"/>
    </source>
</evidence>
<dbReference type="GeneID" id="93517934"/>
<dbReference type="InterPro" id="IPR050263">
    <property type="entry name" value="Bact_Fimbrial_Adh_Pro"/>
</dbReference>
<dbReference type="KEGG" id="psi:S70_06995"/>
<dbReference type="PATRIC" id="fig|1157951.4.peg.1390"/>
<dbReference type="Gene3D" id="2.60.40.1090">
    <property type="entry name" value="Fimbrial-type adhesion domain"/>
    <property type="match status" value="1"/>
</dbReference>
<dbReference type="OrthoDB" id="7030999at2"/>
<dbReference type="Proteomes" id="UP000005012">
    <property type="component" value="Chromosome"/>
</dbReference>
<dbReference type="PANTHER" id="PTHR33420:SF3">
    <property type="entry name" value="FIMBRIAL SUBUNIT ELFA"/>
    <property type="match status" value="1"/>
</dbReference>
<feature type="signal peptide" evidence="5">
    <location>
        <begin position="1"/>
        <end position="20"/>
    </location>
</feature>
<dbReference type="AlphaFoldDB" id="A0A140NKT8"/>
<dbReference type="RefSeq" id="WP_004926913.1">
    <property type="nucleotide sequence ID" value="NC_017731.1"/>
</dbReference>
<protein>
    <submittedName>
        <fullName evidence="7">F17 fimbrial protein</fullName>
    </submittedName>
</protein>
<feature type="chain" id="PRO_5007303686" evidence="5">
    <location>
        <begin position="21"/>
        <end position="170"/>
    </location>
</feature>
<dbReference type="GO" id="GO:0043709">
    <property type="term" value="P:cell adhesion involved in single-species biofilm formation"/>
    <property type="evidence" value="ECO:0007669"/>
    <property type="project" value="TreeGrafter"/>
</dbReference>
<feature type="domain" description="Fimbrial-type adhesion" evidence="6">
    <location>
        <begin position="25"/>
        <end position="169"/>
    </location>
</feature>
<reference evidence="8" key="2">
    <citation type="submission" date="2012-04" db="EMBL/GenBank/DDBJ databases">
        <title>Complete genome sequence of Providencia stuartii clinical isolate MRSN 2154.</title>
        <authorList>
            <person name="Clifford R.J."/>
            <person name="Hang J."/>
            <person name="Riley M.C."/>
            <person name="Onmus-Leone F."/>
            <person name="Kuschner R.A."/>
            <person name="Lesho E.P."/>
            <person name="Waterman P.E."/>
        </authorList>
    </citation>
    <scope>NUCLEOTIDE SEQUENCE [LARGE SCALE GENOMIC DNA]</scope>
    <source>
        <strain evidence="8">MRSN 2154</strain>
    </source>
</reference>
<sequence length="170" mass="16777">MKKSLLVLFIASSISASALAADGTITFNGEITATTCDVTTGNGGDFTVTLPTVSTTALSSAGATAGNTSFTIELANCSVSGVDVAANFESLTSGDAVTGNLIPTTAPANVQIGLADQAGNAAKVNGAPAGSQPIVNGAATLAYQAFYYAKDVVTAPGAVTAQVNYTLTYP</sequence>